<protein>
    <submittedName>
        <fullName evidence="2">Uncharacterized protein</fullName>
    </submittedName>
</protein>
<feature type="transmembrane region" description="Helical" evidence="1">
    <location>
        <begin position="57"/>
        <end position="78"/>
    </location>
</feature>
<keyword evidence="1" id="KW-0472">Membrane</keyword>
<keyword evidence="1" id="KW-1133">Transmembrane helix</keyword>
<organism evidence="2 3">
    <name type="scientific">Dreissena polymorpha</name>
    <name type="common">Zebra mussel</name>
    <name type="synonym">Mytilus polymorpha</name>
    <dbReference type="NCBI Taxonomy" id="45954"/>
    <lineage>
        <taxon>Eukaryota</taxon>
        <taxon>Metazoa</taxon>
        <taxon>Spiralia</taxon>
        <taxon>Lophotrochozoa</taxon>
        <taxon>Mollusca</taxon>
        <taxon>Bivalvia</taxon>
        <taxon>Autobranchia</taxon>
        <taxon>Heteroconchia</taxon>
        <taxon>Euheterodonta</taxon>
        <taxon>Imparidentia</taxon>
        <taxon>Neoheterodontei</taxon>
        <taxon>Myida</taxon>
        <taxon>Dreissenoidea</taxon>
        <taxon>Dreissenidae</taxon>
        <taxon>Dreissena</taxon>
    </lineage>
</organism>
<dbReference type="Proteomes" id="UP000828390">
    <property type="component" value="Unassembled WGS sequence"/>
</dbReference>
<sequence>MEVCHGALCESCKRYMRLITTQVTVLGVSVFGGFIGILGAAMDVRAHGYRASFSGRGIGLGFAVLVTGSVVTYVVNVIKSRAENEIRRLKFTILIKDVCIRLDAIENNIRGMELMNMELKNQLFEVNTRFNVLTGFESVISYYLDNLKDEQLTEHLTLYRLMERLTEVSSRNDDEPCHEEKGIQKKDQLYACKEAKKQGRNSSLETVGQLLFRSSPYFRYRLTNPLIKVTRVLDAMLAMWLVGSIWLDTGKHSCLARGVAGMFLLDLWGSQLNVLVEASCELLDSALGS</sequence>
<accession>A0A9D4DEB4</accession>
<keyword evidence="3" id="KW-1185">Reference proteome</keyword>
<evidence type="ECO:0000313" key="3">
    <source>
        <dbReference type="Proteomes" id="UP000828390"/>
    </source>
</evidence>
<reference evidence="2" key="1">
    <citation type="journal article" date="2019" name="bioRxiv">
        <title>The Genome of the Zebra Mussel, Dreissena polymorpha: A Resource for Invasive Species Research.</title>
        <authorList>
            <person name="McCartney M.A."/>
            <person name="Auch B."/>
            <person name="Kono T."/>
            <person name="Mallez S."/>
            <person name="Zhang Y."/>
            <person name="Obille A."/>
            <person name="Becker A."/>
            <person name="Abrahante J.E."/>
            <person name="Garbe J."/>
            <person name="Badalamenti J.P."/>
            <person name="Herman A."/>
            <person name="Mangelson H."/>
            <person name="Liachko I."/>
            <person name="Sullivan S."/>
            <person name="Sone E.D."/>
            <person name="Koren S."/>
            <person name="Silverstein K.A.T."/>
            <person name="Beckman K.B."/>
            <person name="Gohl D.M."/>
        </authorList>
    </citation>
    <scope>NUCLEOTIDE SEQUENCE</scope>
    <source>
        <strain evidence="2">Duluth1</strain>
        <tissue evidence="2">Whole animal</tissue>
    </source>
</reference>
<proteinExistence type="predicted"/>
<keyword evidence="1" id="KW-0812">Transmembrane</keyword>
<gene>
    <name evidence="2" type="ORF">DPMN_181849</name>
</gene>
<feature type="transmembrane region" description="Helical" evidence="1">
    <location>
        <begin position="23"/>
        <end position="42"/>
    </location>
</feature>
<evidence type="ECO:0000313" key="2">
    <source>
        <dbReference type="EMBL" id="KAH3747423.1"/>
    </source>
</evidence>
<evidence type="ECO:0000256" key="1">
    <source>
        <dbReference type="SAM" id="Phobius"/>
    </source>
</evidence>
<dbReference type="AlphaFoldDB" id="A0A9D4DEB4"/>
<reference evidence="2" key="2">
    <citation type="submission" date="2020-11" db="EMBL/GenBank/DDBJ databases">
        <authorList>
            <person name="McCartney M.A."/>
            <person name="Auch B."/>
            <person name="Kono T."/>
            <person name="Mallez S."/>
            <person name="Becker A."/>
            <person name="Gohl D.M."/>
            <person name="Silverstein K.A.T."/>
            <person name="Koren S."/>
            <person name="Bechman K.B."/>
            <person name="Herman A."/>
            <person name="Abrahante J.E."/>
            <person name="Garbe J."/>
        </authorList>
    </citation>
    <scope>NUCLEOTIDE SEQUENCE</scope>
    <source>
        <strain evidence="2">Duluth1</strain>
        <tissue evidence="2">Whole animal</tissue>
    </source>
</reference>
<name>A0A9D4DEB4_DREPO</name>
<dbReference type="EMBL" id="JAIWYP010000010">
    <property type="protein sequence ID" value="KAH3747423.1"/>
    <property type="molecule type" value="Genomic_DNA"/>
</dbReference>
<comment type="caution">
    <text evidence="2">The sequence shown here is derived from an EMBL/GenBank/DDBJ whole genome shotgun (WGS) entry which is preliminary data.</text>
</comment>